<reference evidence="2" key="1">
    <citation type="journal article" date="2014" name="Int. J. Syst. Evol. Microbiol.">
        <title>Complete genome sequence of Corynebacterium casei LMG S-19264T (=DSM 44701T), isolated from a smear-ripened cheese.</title>
        <authorList>
            <consortium name="US DOE Joint Genome Institute (JGI-PGF)"/>
            <person name="Walter F."/>
            <person name="Albersmeier A."/>
            <person name="Kalinowski J."/>
            <person name="Ruckert C."/>
        </authorList>
    </citation>
    <scope>NUCLEOTIDE SEQUENCE</scope>
    <source>
        <strain evidence="2">KCTC 32255</strain>
    </source>
</reference>
<reference evidence="2" key="2">
    <citation type="submission" date="2020-09" db="EMBL/GenBank/DDBJ databases">
        <authorList>
            <person name="Sun Q."/>
            <person name="Kim S."/>
        </authorList>
    </citation>
    <scope>NUCLEOTIDE SEQUENCE</scope>
    <source>
        <strain evidence="2">KCTC 32255</strain>
    </source>
</reference>
<dbReference type="SUPFAM" id="SSF50199">
    <property type="entry name" value="Staphylococcal nuclease"/>
    <property type="match status" value="1"/>
</dbReference>
<dbReference type="Proteomes" id="UP000648075">
    <property type="component" value="Unassembled WGS sequence"/>
</dbReference>
<dbReference type="SMART" id="SM00318">
    <property type="entry name" value="SNc"/>
    <property type="match status" value="1"/>
</dbReference>
<proteinExistence type="predicted"/>
<name>A0A918PDW0_9SPHN</name>
<dbReference type="Gene3D" id="2.40.50.90">
    <property type="match status" value="1"/>
</dbReference>
<dbReference type="InterPro" id="IPR016071">
    <property type="entry name" value="Staphylococal_nuclease_OB-fold"/>
</dbReference>
<gene>
    <name evidence="2" type="primary">yci</name>
    <name evidence="2" type="ORF">GCM10011614_17160</name>
</gene>
<accession>A0A918PDW0</accession>
<protein>
    <submittedName>
        <fullName evidence="2">Nuclease</fullName>
    </submittedName>
</protein>
<dbReference type="EMBL" id="BMZA01000004">
    <property type="protein sequence ID" value="GGZ02654.1"/>
    <property type="molecule type" value="Genomic_DNA"/>
</dbReference>
<evidence type="ECO:0000313" key="3">
    <source>
        <dbReference type="Proteomes" id="UP000648075"/>
    </source>
</evidence>
<dbReference type="AlphaFoldDB" id="A0A918PDW0"/>
<evidence type="ECO:0000259" key="1">
    <source>
        <dbReference type="PROSITE" id="PS50830"/>
    </source>
</evidence>
<organism evidence="2 3">
    <name type="scientific">Novosphingobium colocasiae</name>
    <dbReference type="NCBI Taxonomy" id="1256513"/>
    <lineage>
        <taxon>Bacteria</taxon>
        <taxon>Pseudomonadati</taxon>
        <taxon>Pseudomonadota</taxon>
        <taxon>Alphaproteobacteria</taxon>
        <taxon>Sphingomonadales</taxon>
        <taxon>Sphingomonadaceae</taxon>
        <taxon>Novosphingobium</taxon>
    </lineage>
</organism>
<feature type="domain" description="TNase-like" evidence="1">
    <location>
        <begin position="9"/>
        <end position="115"/>
    </location>
</feature>
<comment type="caution">
    <text evidence="2">The sequence shown here is derived from an EMBL/GenBank/DDBJ whole genome shotgun (WGS) entry which is preliminary data.</text>
</comment>
<dbReference type="Pfam" id="PF00565">
    <property type="entry name" value="SNase"/>
    <property type="match status" value="1"/>
</dbReference>
<dbReference type="RefSeq" id="WP_189620761.1">
    <property type="nucleotide sequence ID" value="NZ_BMZA01000004.1"/>
</dbReference>
<sequence length="115" mass="12480">MPAPLILAAAAAACIASVHDGDTFRTCAGERIRIANIDAPELPGSPKCTEHRPRAWCDYDLGYRSRDALSALIATGPVRIDRSGRDRYGRTLATVTVNGRDAGEYLIARGLARRW</sequence>
<keyword evidence="3" id="KW-1185">Reference proteome</keyword>
<dbReference type="InterPro" id="IPR035437">
    <property type="entry name" value="SNase_OB-fold_sf"/>
</dbReference>
<dbReference type="PROSITE" id="PS50830">
    <property type="entry name" value="TNASE_3"/>
    <property type="match status" value="1"/>
</dbReference>
<evidence type="ECO:0000313" key="2">
    <source>
        <dbReference type="EMBL" id="GGZ02654.1"/>
    </source>
</evidence>